<dbReference type="RefSeq" id="WP_094995913.1">
    <property type="nucleotide sequence ID" value="NZ_BMJL01000001.1"/>
</dbReference>
<dbReference type="Pfam" id="PF03929">
    <property type="entry name" value="PepSY_TM"/>
    <property type="match status" value="1"/>
</dbReference>
<dbReference type="Proteomes" id="UP000215244">
    <property type="component" value="Chromosome"/>
</dbReference>
<dbReference type="OrthoDB" id="6307929at2"/>
<dbReference type="KEGG" id="marb:CJ263_03055"/>
<dbReference type="PANTHER" id="PTHR34219:SF3">
    <property type="entry name" value="BLL7967 PROTEIN"/>
    <property type="match status" value="1"/>
</dbReference>
<dbReference type="InterPro" id="IPR005625">
    <property type="entry name" value="PepSY-ass_TM"/>
</dbReference>
<keyword evidence="2" id="KW-1185">Reference proteome</keyword>
<accession>A0A223V2C0</accession>
<evidence type="ECO:0000313" key="2">
    <source>
        <dbReference type="Proteomes" id="UP000215244"/>
    </source>
</evidence>
<gene>
    <name evidence="1" type="ORF">CJ263_03055</name>
</gene>
<protein>
    <submittedName>
        <fullName evidence="1">Uncharacterized protein</fullName>
    </submittedName>
</protein>
<proteinExistence type="predicted"/>
<dbReference type="PANTHER" id="PTHR34219">
    <property type="entry name" value="IRON-REGULATED INNER MEMBRANE PROTEIN-RELATED"/>
    <property type="match status" value="1"/>
</dbReference>
<evidence type="ECO:0000313" key="1">
    <source>
        <dbReference type="EMBL" id="ASV29280.1"/>
    </source>
</evidence>
<dbReference type="EMBL" id="CP022957">
    <property type="protein sequence ID" value="ASV29280.1"/>
    <property type="molecule type" value="Genomic_DNA"/>
</dbReference>
<organism evidence="1 2">
    <name type="scientific">Maribacter cobaltidurans</name>
    <dbReference type="NCBI Taxonomy" id="1178778"/>
    <lineage>
        <taxon>Bacteria</taxon>
        <taxon>Pseudomonadati</taxon>
        <taxon>Bacteroidota</taxon>
        <taxon>Flavobacteriia</taxon>
        <taxon>Flavobacteriales</taxon>
        <taxon>Flavobacteriaceae</taxon>
        <taxon>Maribacter</taxon>
    </lineage>
</organism>
<dbReference type="AlphaFoldDB" id="A0A223V2C0"/>
<sequence length="524" mass="60182">MEKRTYNILFHLHTVSGIVISVALYVIFFAGSFSFFRDEIANWERGHKITVQDQIPHDVDGVLKNLGEDYNLDGRDIEISHYFNERKINVNISGSKHPDARDADKQGTFFYYDTQDGSKGSYQENYSLGEFLYRLHFLDQIPYPYGRYLSGFVAFFFLFAIFTGIVVHWKKMVSNFYVFRPWQKLKTLWTDAHTALGVIGFPFQFVYALTGAFFLLKALLVAPTVLALYDGNQTQLFEDLEYSHPVFEYSGKHLELPIDINGYILRTKQKWPGFNVTEAHIFNYNDANMHVSISGHLEYSSKFNGMGNAIYKVSDNSLVAQKNPLETSSYLDGVKNTLFRLHLGDYGGLGLRLISFVLGIISCFVIISGIMIWLVARDKKHIPEKRRRFNANIVRVYLSICLTMFPITALQFILVKIFQPTDGKLFISSIYFIGWLLLSIIFIMKNDNTFTNKWTLISGGILGLLIPIVNGLMTGNWFWVAYKNGYQHILLVDLLWLVLGVVSLWIAFFKLKRKANKTLAVTKT</sequence>
<reference evidence="1 2" key="1">
    <citation type="submission" date="2017-08" db="EMBL/GenBank/DDBJ databases">
        <title>The complete genome sequence of Maribacter sp. B1, isolated from deep-sea sediment.</title>
        <authorList>
            <person name="Wu Y.-H."/>
            <person name="Cheng H."/>
            <person name="Xu X.-W."/>
        </authorList>
    </citation>
    <scope>NUCLEOTIDE SEQUENCE [LARGE SCALE GENOMIC DNA]</scope>
    <source>
        <strain evidence="1 2">B1</strain>
    </source>
</reference>
<name>A0A223V2C0_9FLAO</name>